<dbReference type="PIRSF" id="PIRSF000412">
    <property type="entry name" value="SHMT"/>
    <property type="match status" value="1"/>
</dbReference>
<dbReference type="EMBL" id="LS483476">
    <property type="protein sequence ID" value="SQI63049.1"/>
    <property type="molecule type" value="Genomic_DNA"/>
</dbReference>
<dbReference type="PANTHER" id="PTHR11680:SF35">
    <property type="entry name" value="SERINE HYDROXYMETHYLTRANSFERASE 1"/>
    <property type="match status" value="1"/>
</dbReference>
<dbReference type="STRING" id="1348624.GCA_001591545_03055"/>
<evidence type="ECO:0000256" key="2">
    <source>
        <dbReference type="ARBA" id="ARBA00001933"/>
    </source>
</evidence>
<reference evidence="15 16" key="1">
    <citation type="submission" date="2018-06" db="EMBL/GenBank/DDBJ databases">
        <authorList>
            <consortium name="Pathogen Informatics"/>
            <person name="Doyle S."/>
        </authorList>
    </citation>
    <scope>NUCLEOTIDE SEQUENCE [LARGE SCALE GENOMIC DNA]</scope>
    <source>
        <strain evidence="15 16">NCTC4824</strain>
    </source>
</reference>
<comment type="subcellular location">
    <subcellularLocation>
        <location evidence="3 12">Cytoplasm</location>
    </subcellularLocation>
</comment>
<dbReference type="SUPFAM" id="SSF53383">
    <property type="entry name" value="PLP-dependent transferases"/>
    <property type="match status" value="1"/>
</dbReference>
<keyword evidence="8 12" id="KW-0028">Amino-acid biosynthesis</keyword>
<keyword evidence="6 12" id="KW-0963">Cytoplasm</keyword>
<evidence type="ECO:0000256" key="8">
    <source>
        <dbReference type="ARBA" id="ARBA00022605"/>
    </source>
</evidence>
<dbReference type="GO" id="GO:0035999">
    <property type="term" value="P:tetrahydrofolate interconversion"/>
    <property type="evidence" value="ECO:0007669"/>
    <property type="project" value="UniProtKB-UniRule"/>
</dbReference>
<evidence type="ECO:0000256" key="13">
    <source>
        <dbReference type="PIRSR" id="PIRSR000412-50"/>
    </source>
</evidence>
<dbReference type="GO" id="GO:0032259">
    <property type="term" value="P:methylation"/>
    <property type="evidence" value="ECO:0007669"/>
    <property type="project" value="UniProtKB-KW"/>
</dbReference>
<feature type="binding site" evidence="12">
    <location>
        <position position="117"/>
    </location>
    <ligand>
        <name>(6S)-5,6,7,8-tetrahydrofolate</name>
        <dbReference type="ChEBI" id="CHEBI:57453"/>
    </ligand>
</feature>
<comment type="pathway">
    <text evidence="12">Amino-acid biosynthesis; glycine biosynthesis; glycine from L-serine: step 1/1.</text>
</comment>
<evidence type="ECO:0000259" key="14">
    <source>
        <dbReference type="Pfam" id="PF00464"/>
    </source>
</evidence>
<dbReference type="FunFam" id="3.40.640.10:FF:000001">
    <property type="entry name" value="Serine hydroxymethyltransferase"/>
    <property type="match status" value="1"/>
</dbReference>
<gene>
    <name evidence="12 15" type="primary">glyA</name>
    <name evidence="15" type="ORF">NCTC4824_03880</name>
</gene>
<comment type="catalytic activity">
    <reaction evidence="1 12">
        <text>(6R)-5,10-methylene-5,6,7,8-tetrahydrofolate + glycine + H2O = (6S)-5,6,7,8-tetrahydrofolate + L-serine</text>
        <dbReference type="Rhea" id="RHEA:15481"/>
        <dbReference type="ChEBI" id="CHEBI:15377"/>
        <dbReference type="ChEBI" id="CHEBI:15636"/>
        <dbReference type="ChEBI" id="CHEBI:33384"/>
        <dbReference type="ChEBI" id="CHEBI:57305"/>
        <dbReference type="ChEBI" id="CHEBI:57453"/>
        <dbReference type="EC" id="2.1.2.1"/>
    </reaction>
</comment>
<feature type="binding site" evidence="12">
    <location>
        <position position="241"/>
    </location>
    <ligand>
        <name>(6S)-5,6,7,8-tetrahydrofolate</name>
        <dbReference type="ChEBI" id="CHEBI:57453"/>
    </ligand>
</feature>
<dbReference type="KEGG" id="blen:NCTC4824_03880"/>
<dbReference type="InterPro" id="IPR019798">
    <property type="entry name" value="Ser_HO-MeTrfase_PLP_BS"/>
</dbReference>
<dbReference type="InterPro" id="IPR001085">
    <property type="entry name" value="Ser_HO-MeTrfase"/>
</dbReference>
<protein>
    <recommendedName>
        <fullName evidence="12">Serine hydroxymethyltransferase</fullName>
        <shortName evidence="12">SHMT</shortName>
        <shortName evidence="12">Serine methylase</shortName>
        <ecNumber evidence="12">2.1.2.1</ecNumber>
    </recommendedName>
</protein>
<dbReference type="Proteomes" id="UP000249134">
    <property type="component" value="Chromosome 1"/>
</dbReference>
<dbReference type="GO" id="GO:0005829">
    <property type="term" value="C:cytosol"/>
    <property type="evidence" value="ECO:0007669"/>
    <property type="project" value="TreeGrafter"/>
</dbReference>
<dbReference type="GO" id="GO:0030170">
    <property type="term" value="F:pyridoxal phosphate binding"/>
    <property type="evidence" value="ECO:0007669"/>
    <property type="project" value="UniProtKB-UniRule"/>
</dbReference>
<comment type="similarity">
    <text evidence="4 12">Belongs to the SHMT family.</text>
</comment>
<dbReference type="UniPathway" id="UPA00193"/>
<evidence type="ECO:0000256" key="4">
    <source>
        <dbReference type="ARBA" id="ARBA00006376"/>
    </source>
</evidence>
<evidence type="ECO:0000256" key="5">
    <source>
        <dbReference type="ARBA" id="ARBA00011738"/>
    </source>
</evidence>
<dbReference type="Gene3D" id="3.40.640.10">
    <property type="entry name" value="Type I PLP-dependent aspartate aminotransferase-like (Major domain)"/>
    <property type="match status" value="1"/>
</dbReference>
<organism evidence="15 16">
    <name type="scientific">Lederbergia lenta</name>
    <name type="common">Bacillus lentus</name>
    <dbReference type="NCBI Taxonomy" id="1467"/>
    <lineage>
        <taxon>Bacteria</taxon>
        <taxon>Bacillati</taxon>
        <taxon>Bacillota</taxon>
        <taxon>Bacilli</taxon>
        <taxon>Bacillales</taxon>
        <taxon>Bacillaceae</taxon>
        <taxon>Lederbergia</taxon>
    </lineage>
</organism>
<dbReference type="NCBIfam" id="NF000586">
    <property type="entry name" value="PRK00011.1"/>
    <property type="match status" value="1"/>
</dbReference>
<dbReference type="GO" id="GO:0008168">
    <property type="term" value="F:methyltransferase activity"/>
    <property type="evidence" value="ECO:0007669"/>
    <property type="project" value="UniProtKB-KW"/>
</dbReference>
<dbReference type="GO" id="GO:0004372">
    <property type="term" value="F:glycine hydroxymethyltransferase activity"/>
    <property type="evidence" value="ECO:0007669"/>
    <property type="project" value="UniProtKB-UniRule"/>
</dbReference>
<dbReference type="Pfam" id="PF00464">
    <property type="entry name" value="SHMT"/>
    <property type="match status" value="1"/>
</dbReference>
<evidence type="ECO:0000313" key="16">
    <source>
        <dbReference type="Proteomes" id="UP000249134"/>
    </source>
</evidence>
<proteinExistence type="inferred from homology"/>
<feature type="modified residue" description="N6-(pyridoxal phosphate)lysine" evidence="12 13">
    <location>
        <position position="226"/>
    </location>
</feature>
<evidence type="ECO:0000256" key="9">
    <source>
        <dbReference type="ARBA" id="ARBA00022679"/>
    </source>
</evidence>
<dbReference type="InterPro" id="IPR015421">
    <property type="entry name" value="PyrdxlP-dep_Trfase_major"/>
</dbReference>
<dbReference type="RefSeq" id="WP_066143983.1">
    <property type="nucleotide sequence ID" value="NZ_CBCSGM010000004.1"/>
</dbReference>
<keyword evidence="16" id="KW-1185">Reference proteome</keyword>
<evidence type="ECO:0000256" key="10">
    <source>
        <dbReference type="ARBA" id="ARBA00022898"/>
    </source>
</evidence>
<evidence type="ECO:0000256" key="7">
    <source>
        <dbReference type="ARBA" id="ARBA00022563"/>
    </source>
</evidence>
<dbReference type="EC" id="2.1.2.1" evidence="12"/>
<comment type="pathway">
    <text evidence="12">One-carbon metabolism; tetrahydrofolate interconversion.</text>
</comment>
<dbReference type="FunFam" id="3.90.1150.10:FF:000003">
    <property type="entry name" value="Serine hydroxymethyltransferase"/>
    <property type="match status" value="1"/>
</dbReference>
<keyword evidence="9 12" id="KW-0808">Transferase</keyword>
<comment type="caution">
    <text evidence="12">Lacks conserved residue(s) required for the propagation of feature annotation.</text>
</comment>
<dbReference type="GO" id="GO:0019264">
    <property type="term" value="P:glycine biosynthetic process from serine"/>
    <property type="evidence" value="ECO:0007669"/>
    <property type="project" value="UniProtKB-UniRule"/>
</dbReference>
<sequence length="411" mass="45125">MSKIAQQDPQVYEAIQNELKRQRTKIELIASENFVSEAVMEAQGSVLTNKYAEGYPGRRYYGGCEHVDVVEDLARDRAKEIFGAEHVNVQPHSGAQANMAVYFTILEQGDTVLGMNLSHGGHLTHGSPVNFSGVQYNFVAYGVDEENQRIDYEDVRQKALEHKPKLIVAGASAYSREIDFKKFREIADEVGAYFMVDMAHIAGLVAVGLHSNPVPHAHFVTTTTHKTLRGPRGGMVLCKAEFGKKIDSAVFPGLQGGPLMHVIAGKAIAFKEALTPEYKTYIENVVANAKRLGESLEKEGFNIVSGGTDNHLVLLDLRPFGLTGKVAEKVLDDVGITVNKNTIPFDPEGPFTTSGIRIGTPAVTSRGFGLEEMDEIASLIGFILKNREDEAKLDEARNRIETLTAKFALYE</sequence>
<dbReference type="Gene3D" id="3.90.1150.10">
    <property type="entry name" value="Aspartate Aminotransferase, domain 1"/>
    <property type="match status" value="1"/>
</dbReference>
<dbReference type="PROSITE" id="PS00096">
    <property type="entry name" value="SHMT"/>
    <property type="match status" value="1"/>
</dbReference>
<dbReference type="UniPathway" id="UPA00288">
    <property type="reaction ID" value="UER01023"/>
</dbReference>
<dbReference type="InterPro" id="IPR015424">
    <property type="entry name" value="PyrdxlP-dep_Trfase"/>
</dbReference>
<feature type="binding site" evidence="12">
    <location>
        <begin position="121"/>
        <end position="123"/>
    </location>
    <ligand>
        <name>(6S)-5,6,7,8-tetrahydrofolate</name>
        <dbReference type="ChEBI" id="CHEBI:57453"/>
    </ligand>
</feature>
<comment type="cofactor">
    <cofactor evidence="2 12 13">
        <name>pyridoxal 5'-phosphate</name>
        <dbReference type="ChEBI" id="CHEBI:597326"/>
    </cofactor>
</comment>
<keyword evidence="7 12" id="KW-0554">One-carbon metabolism</keyword>
<evidence type="ECO:0000256" key="3">
    <source>
        <dbReference type="ARBA" id="ARBA00004496"/>
    </source>
</evidence>
<evidence type="ECO:0000256" key="6">
    <source>
        <dbReference type="ARBA" id="ARBA00022490"/>
    </source>
</evidence>
<accession>A0A2X4WJI2</accession>
<evidence type="ECO:0000256" key="1">
    <source>
        <dbReference type="ARBA" id="ARBA00001528"/>
    </source>
</evidence>
<name>A0A2X4WJI2_LEDLE</name>
<feature type="site" description="Plays an important role in substrate specificity" evidence="12">
    <location>
        <position position="225"/>
    </location>
</feature>
<keyword evidence="10 12" id="KW-0663">Pyridoxal phosphate</keyword>
<dbReference type="AlphaFoldDB" id="A0A2X4WJI2"/>
<evidence type="ECO:0000313" key="15">
    <source>
        <dbReference type="EMBL" id="SQI63049.1"/>
    </source>
</evidence>
<comment type="function">
    <text evidence="11">Catalyzes the reversible interconversion of serine and glycine with tetrahydrofolate (THF) serving as the one-carbon carrier. This reaction serves as the major source of one-carbon groups required for the biosynthesis of purines, thymidylate, methionine, and other important biomolecules. Also exhibits THF-independent aldolase activity toward beta-hydroxyamino acids, producing glycine and aldehydes, via a retro-aldol mechanism. Thus, is able to catalyze the cleavage of L-allo-threonine.</text>
</comment>
<dbReference type="InterPro" id="IPR039429">
    <property type="entry name" value="SHMT-like_dom"/>
</dbReference>
<dbReference type="InterPro" id="IPR015422">
    <property type="entry name" value="PyrdxlP-dep_Trfase_small"/>
</dbReference>
<comment type="subunit">
    <text evidence="5 12">Homodimer.</text>
</comment>
<evidence type="ECO:0000256" key="12">
    <source>
        <dbReference type="HAMAP-Rule" id="MF_00051"/>
    </source>
</evidence>
<evidence type="ECO:0000256" key="11">
    <source>
        <dbReference type="ARBA" id="ARBA00054606"/>
    </source>
</evidence>
<dbReference type="CDD" id="cd00378">
    <property type="entry name" value="SHMT"/>
    <property type="match status" value="1"/>
</dbReference>
<dbReference type="HAMAP" id="MF_00051">
    <property type="entry name" value="SHMT"/>
    <property type="match status" value="1"/>
</dbReference>
<dbReference type="PANTHER" id="PTHR11680">
    <property type="entry name" value="SERINE HYDROXYMETHYLTRANSFERASE"/>
    <property type="match status" value="1"/>
</dbReference>
<feature type="domain" description="Serine hydroxymethyltransferase-like" evidence="14">
    <location>
        <begin position="5"/>
        <end position="380"/>
    </location>
</feature>
<keyword evidence="15" id="KW-0489">Methyltransferase</keyword>
<dbReference type="InterPro" id="IPR049943">
    <property type="entry name" value="Ser_HO-MeTrfase-like"/>
</dbReference>